<sequence length="467" mass="55141">MNSTAISNFALSIESIKEIPFEKYDNDFTFVVNGKEYKTSRFFADFISPRIRQAHFVDKTINKYCFNTIAKTTKIDFSSILSLITFQPTNLNQREVDYFIDIFSALGNKRELLKLIPQYNEEITTQNVFNRINKKQKYLQRFNSARYPNEQESEKYDEEASLLMIENQQINSEIDFVSTHFYELDIEKVKKIDSTILEEIIKSDKLMLKDEDILIRMIIDLYSKDHKLAYFFKYVNFLNVSNEELQHFSRIFDLTDIDGQIWSSIIERTLKSNVFDNVLKNEKKNQRYNYNNINTPIELLHIGNSDFKGIIKYLTDKTLGNIHDNGTIEVTSNSYVNEREPKYLLDYNYNHSYKPKQTDAWVCFNFKNKKVKLTNYSIRSNINGQNGHHLKSWVIETSNDGKVWNQIDQRVNCPTLNGSLAVGTFDVKDNDYSQYVRIHQTDKPWGGDALFFYYIEFYGYLIEQQNE</sequence>
<dbReference type="EMBL" id="JAPFFF010000037">
    <property type="protein sequence ID" value="KAK8842759.1"/>
    <property type="molecule type" value="Genomic_DNA"/>
</dbReference>
<dbReference type="Gene3D" id="2.60.120.260">
    <property type="entry name" value="Galactose-binding domain-like"/>
    <property type="match status" value="1"/>
</dbReference>
<dbReference type="InterPro" id="IPR008979">
    <property type="entry name" value="Galactose-bd-like_sf"/>
</dbReference>
<dbReference type="SUPFAM" id="SSF49785">
    <property type="entry name" value="Galactose-binding domain-like"/>
    <property type="match status" value="1"/>
</dbReference>
<dbReference type="InterPro" id="IPR000421">
    <property type="entry name" value="FA58C"/>
</dbReference>
<gene>
    <name evidence="2" type="ORF">M9Y10_025623</name>
</gene>
<comment type="caution">
    <text evidence="2">The sequence shown here is derived from an EMBL/GenBank/DDBJ whole genome shotgun (WGS) entry which is preliminary data.</text>
</comment>
<evidence type="ECO:0000313" key="3">
    <source>
        <dbReference type="Proteomes" id="UP001470230"/>
    </source>
</evidence>
<evidence type="ECO:0000259" key="1">
    <source>
        <dbReference type="Pfam" id="PF00754"/>
    </source>
</evidence>
<protein>
    <recommendedName>
        <fullName evidence="1">F5/8 type C domain-containing protein</fullName>
    </recommendedName>
</protein>
<feature type="domain" description="F5/8 type C" evidence="1">
    <location>
        <begin position="331"/>
        <end position="445"/>
    </location>
</feature>
<name>A0ABR2H987_9EUKA</name>
<accession>A0ABR2H987</accession>
<dbReference type="Pfam" id="PF00754">
    <property type="entry name" value="F5_F8_type_C"/>
    <property type="match status" value="1"/>
</dbReference>
<proteinExistence type="predicted"/>
<reference evidence="2 3" key="1">
    <citation type="submission" date="2024-04" db="EMBL/GenBank/DDBJ databases">
        <title>Tritrichomonas musculus Genome.</title>
        <authorList>
            <person name="Alves-Ferreira E."/>
            <person name="Grigg M."/>
            <person name="Lorenzi H."/>
            <person name="Galac M."/>
        </authorList>
    </citation>
    <scope>NUCLEOTIDE SEQUENCE [LARGE SCALE GENOMIC DNA]</scope>
    <source>
        <strain evidence="2 3">EAF2021</strain>
    </source>
</reference>
<keyword evidence="3" id="KW-1185">Reference proteome</keyword>
<dbReference type="Proteomes" id="UP001470230">
    <property type="component" value="Unassembled WGS sequence"/>
</dbReference>
<organism evidence="2 3">
    <name type="scientific">Tritrichomonas musculus</name>
    <dbReference type="NCBI Taxonomy" id="1915356"/>
    <lineage>
        <taxon>Eukaryota</taxon>
        <taxon>Metamonada</taxon>
        <taxon>Parabasalia</taxon>
        <taxon>Tritrichomonadida</taxon>
        <taxon>Tritrichomonadidae</taxon>
        <taxon>Tritrichomonas</taxon>
    </lineage>
</organism>
<evidence type="ECO:0000313" key="2">
    <source>
        <dbReference type="EMBL" id="KAK8842759.1"/>
    </source>
</evidence>